<dbReference type="PANTHER" id="PTHR34310">
    <property type="entry name" value="DUF427 DOMAIN PROTEIN (AFU_ORTHOLOGUE AFUA_3G02220)"/>
    <property type="match status" value="1"/>
</dbReference>
<reference evidence="2 3" key="1">
    <citation type="submission" date="2018-10" db="EMBL/GenBank/DDBJ databases">
        <title>Marmoricola sp. 4Q3S-7 whole genome shotgun sequence.</title>
        <authorList>
            <person name="Li F."/>
        </authorList>
    </citation>
    <scope>NUCLEOTIDE SEQUENCE [LARGE SCALE GENOMIC DNA]</scope>
    <source>
        <strain evidence="2 3">4Q3S-7</strain>
    </source>
</reference>
<name>A0A3L8NWH8_9ACTN</name>
<keyword evidence="3" id="KW-1185">Reference proteome</keyword>
<dbReference type="Pfam" id="PF04248">
    <property type="entry name" value="NTP_transf_9"/>
    <property type="match status" value="1"/>
</dbReference>
<dbReference type="Gene3D" id="2.170.150.40">
    <property type="entry name" value="Domain of unknown function (DUF427)"/>
    <property type="match status" value="1"/>
</dbReference>
<dbReference type="InterPro" id="IPR007361">
    <property type="entry name" value="DUF427"/>
</dbReference>
<organism evidence="2 3">
    <name type="scientific">Nocardioides mangrovicus</name>
    <dbReference type="NCBI Taxonomy" id="2478913"/>
    <lineage>
        <taxon>Bacteria</taxon>
        <taxon>Bacillati</taxon>
        <taxon>Actinomycetota</taxon>
        <taxon>Actinomycetes</taxon>
        <taxon>Propionibacteriales</taxon>
        <taxon>Nocardioidaceae</taxon>
        <taxon>Nocardioides</taxon>
    </lineage>
</organism>
<dbReference type="PANTHER" id="PTHR34310:SF9">
    <property type="entry name" value="BLR5716 PROTEIN"/>
    <property type="match status" value="1"/>
</dbReference>
<dbReference type="OrthoDB" id="285364at2"/>
<dbReference type="Proteomes" id="UP000281708">
    <property type="component" value="Unassembled WGS sequence"/>
</dbReference>
<dbReference type="RefSeq" id="WP_121807009.1">
    <property type="nucleotide sequence ID" value="NZ_RDBE01000010.1"/>
</dbReference>
<protein>
    <submittedName>
        <fullName evidence="2">DUF427 domain-containing protein</fullName>
    </submittedName>
</protein>
<feature type="domain" description="DUF427" evidence="1">
    <location>
        <begin position="23"/>
        <end position="115"/>
    </location>
</feature>
<dbReference type="EMBL" id="RDBE01000010">
    <property type="protein sequence ID" value="RLV47505.1"/>
    <property type="molecule type" value="Genomic_DNA"/>
</dbReference>
<evidence type="ECO:0000313" key="3">
    <source>
        <dbReference type="Proteomes" id="UP000281708"/>
    </source>
</evidence>
<comment type="caution">
    <text evidence="2">The sequence shown here is derived from an EMBL/GenBank/DDBJ whole genome shotgun (WGS) entry which is preliminary data.</text>
</comment>
<sequence length="122" mass="13191">MTRGQKIPDEKHPITVTPTEGTVRVTIGDTVVAESTRSLTLQEADYPPVQYVPLADVDASLLSETATSTHCPYKGDASYYTVTTADGAVEDAGWTYHQAYDAVAEITDHVAWYPDKASVEIG</sequence>
<evidence type="ECO:0000259" key="1">
    <source>
        <dbReference type="Pfam" id="PF04248"/>
    </source>
</evidence>
<dbReference type="AlphaFoldDB" id="A0A3L8NWH8"/>
<dbReference type="InterPro" id="IPR038694">
    <property type="entry name" value="DUF427_sf"/>
</dbReference>
<gene>
    <name evidence="2" type="ORF">D9V37_15080</name>
</gene>
<proteinExistence type="predicted"/>
<accession>A0A3L8NWH8</accession>
<evidence type="ECO:0000313" key="2">
    <source>
        <dbReference type="EMBL" id="RLV47505.1"/>
    </source>
</evidence>